<sequence length="620" mass="68051">MRINSGGSSVAADEQDCFGGRTILVGIKMEEEKSRAILTWTLMKAAKPGDRVVALHVVTHKDLSWDAAEDDYSVVSLVKAFDSVLAIYESYCHLKQVDLKLKICRGSSVRRILTREANALVAHLAVVGTSQTHKNTIWRSTSVAKYLASKLSINSSVLAIKDGKVVFRKEADSSNIRAPGTEDPRRTCTVNLVHLMSGKRSQEVQGIGDAVNYNLESAISTSDGHFEKGESRLRCAVRCSMSRLPDASWPTSPDEPLLTDQHEANSSAVVLPRTSQAQLKPGWPLLHRSLCLCSTAAGLSFSSSSSSSSQNVPEVRSDPSKDGMPMGILDQTSGKSQNNEADADTDKEDSAVSPAETEEFHTPTRISDSLRILLNENELERLIERYSSSCRIFKYQELSSATSSFIPENVIGKGGNSVVYRGWLPNEKEVAVKILNPGKEAMKEFLLELEIVTTLNHKNIMPLEGFCVENTNLILVYEFASKGSLQDNLHGNIEDPLAFGWGQRYYVALGVAEALDYLHSCGVKPVIHRDVKSSNILLAEGFEAKPIHVHVAYILSRISDSLHKQLPATSPAHPLCQSISLKANSCSNLFQCSIEQRSTAFSSWYAYLNQGIYQKVDIGT</sequence>
<accession>A0A7N0ZXH4</accession>
<keyword evidence="4" id="KW-0418">Kinase</keyword>
<feature type="compositionally biased region" description="Polar residues" evidence="7">
    <location>
        <begin position="330"/>
        <end position="340"/>
    </location>
</feature>
<dbReference type="PANTHER" id="PTHR47987:SF11">
    <property type="entry name" value="RECEPTOR-LIKE CYTOSOLIC SERINE_THREONINE-PROTEIN KINASE RBK1 ISOFORM X1"/>
    <property type="match status" value="1"/>
</dbReference>
<evidence type="ECO:0000256" key="7">
    <source>
        <dbReference type="SAM" id="MobiDB-lite"/>
    </source>
</evidence>
<dbReference type="Proteomes" id="UP000594263">
    <property type="component" value="Unplaced"/>
</dbReference>
<evidence type="ECO:0000256" key="6">
    <source>
        <dbReference type="PROSITE-ProRule" id="PRU10141"/>
    </source>
</evidence>
<dbReference type="GO" id="GO:0005524">
    <property type="term" value="F:ATP binding"/>
    <property type="evidence" value="ECO:0007669"/>
    <property type="project" value="UniProtKB-UniRule"/>
</dbReference>
<feature type="region of interest" description="Disordered" evidence="7">
    <location>
        <begin position="301"/>
        <end position="362"/>
    </location>
</feature>
<dbReference type="InterPro" id="IPR011009">
    <property type="entry name" value="Kinase-like_dom_sf"/>
</dbReference>
<dbReference type="Gramene" id="Kaladp0048s0774.1.v1.1">
    <property type="protein sequence ID" value="Kaladp0048s0774.1.v1.1"/>
    <property type="gene ID" value="Kaladp0048s0774.v1.1"/>
</dbReference>
<keyword evidence="5 6" id="KW-0067">ATP-binding</keyword>
<dbReference type="InterPro" id="IPR014729">
    <property type="entry name" value="Rossmann-like_a/b/a_fold"/>
</dbReference>
<dbReference type="PROSITE" id="PS00108">
    <property type="entry name" value="PROTEIN_KINASE_ST"/>
    <property type="match status" value="1"/>
</dbReference>
<dbReference type="InterPro" id="IPR006016">
    <property type="entry name" value="UspA"/>
</dbReference>
<dbReference type="PROSITE" id="PS50011">
    <property type="entry name" value="PROTEIN_KINASE_DOM"/>
    <property type="match status" value="1"/>
</dbReference>
<proteinExistence type="predicted"/>
<dbReference type="AlphaFoldDB" id="A0A7N0ZXH4"/>
<dbReference type="GO" id="GO:0004674">
    <property type="term" value="F:protein serine/threonine kinase activity"/>
    <property type="evidence" value="ECO:0007669"/>
    <property type="project" value="UniProtKB-KW"/>
</dbReference>
<evidence type="ECO:0000313" key="10">
    <source>
        <dbReference type="Proteomes" id="UP000594263"/>
    </source>
</evidence>
<dbReference type="InterPro" id="IPR046958">
    <property type="entry name" value="RBK1/2/STUNTED"/>
</dbReference>
<evidence type="ECO:0000256" key="3">
    <source>
        <dbReference type="ARBA" id="ARBA00022741"/>
    </source>
</evidence>
<evidence type="ECO:0000256" key="5">
    <source>
        <dbReference type="ARBA" id="ARBA00022840"/>
    </source>
</evidence>
<dbReference type="PANTHER" id="PTHR47987">
    <property type="entry name" value="OS08G0249100 PROTEIN"/>
    <property type="match status" value="1"/>
</dbReference>
<protein>
    <recommendedName>
        <fullName evidence="8">Protein kinase domain-containing protein</fullName>
    </recommendedName>
</protein>
<feature type="binding site" evidence="6">
    <location>
        <position position="433"/>
    </location>
    <ligand>
        <name>ATP</name>
        <dbReference type="ChEBI" id="CHEBI:30616"/>
    </ligand>
</feature>
<dbReference type="InterPro" id="IPR000719">
    <property type="entry name" value="Prot_kinase_dom"/>
</dbReference>
<dbReference type="CDD" id="cd00293">
    <property type="entry name" value="USP-like"/>
    <property type="match status" value="1"/>
</dbReference>
<dbReference type="Pfam" id="PF00582">
    <property type="entry name" value="Usp"/>
    <property type="match status" value="1"/>
</dbReference>
<dbReference type="PROSITE" id="PS00107">
    <property type="entry name" value="PROTEIN_KINASE_ATP"/>
    <property type="match status" value="1"/>
</dbReference>
<evidence type="ECO:0000259" key="8">
    <source>
        <dbReference type="PROSITE" id="PS50011"/>
    </source>
</evidence>
<dbReference type="InterPro" id="IPR017441">
    <property type="entry name" value="Protein_kinase_ATP_BS"/>
</dbReference>
<feature type="domain" description="Protein kinase" evidence="8">
    <location>
        <begin position="405"/>
        <end position="620"/>
    </location>
</feature>
<name>A0A7N0ZXH4_KALFE</name>
<dbReference type="InterPro" id="IPR008271">
    <property type="entry name" value="Ser/Thr_kinase_AS"/>
</dbReference>
<dbReference type="Gene3D" id="3.40.50.620">
    <property type="entry name" value="HUPs"/>
    <property type="match status" value="1"/>
</dbReference>
<dbReference type="SUPFAM" id="SSF56112">
    <property type="entry name" value="Protein kinase-like (PK-like)"/>
    <property type="match status" value="1"/>
</dbReference>
<evidence type="ECO:0000256" key="1">
    <source>
        <dbReference type="ARBA" id="ARBA00022527"/>
    </source>
</evidence>
<dbReference type="SUPFAM" id="SSF52402">
    <property type="entry name" value="Adenine nucleotide alpha hydrolases-like"/>
    <property type="match status" value="1"/>
</dbReference>
<keyword evidence="2" id="KW-0808">Transferase</keyword>
<organism evidence="9 10">
    <name type="scientific">Kalanchoe fedtschenkoi</name>
    <name type="common">Lavender scallops</name>
    <name type="synonym">South American air plant</name>
    <dbReference type="NCBI Taxonomy" id="63787"/>
    <lineage>
        <taxon>Eukaryota</taxon>
        <taxon>Viridiplantae</taxon>
        <taxon>Streptophyta</taxon>
        <taxon>Embryophyta</taxon>
        <taxon>Tracheophyta</taxon>
        <taxon>Spermatophyta</taxon>
        <taxon>Magnoliopsida</taxon>
        <taxon>eudicotyledons</taxon>
        <taxon>Gunneridae</taxon>
        <taxon>Pentapetalae</taxon>
        <taxon>Saxifragales</taxon>
        <taxon>Crassulaceae</taxon>
        <taxon>Kalanchoe</taxon>
    </lineage>
</organism>
<dbReference type="Gene3D" id="3.30.200.20">
    <property type="entry name" value="Phosphorylase Kinase, domain 1"/>
    <property type="match status" value="1"/>
</dbReference>
<keyword evidence="3 6" id="KW-0547">Nucleotide-binding</keyword>
<evidence type="ECO:0000313" key="9">
    <source>
        <dbReference type="EnsemblPlants" id="Kaladp0048s0774.1.v1.1"/>
    </source>
</evidence>
<evidence type="ECO:0000256" key="2">
    <source>
        <dbReference type="ARBA" id="ARBA00022679"/>
    </source>
</evidence>
<keyword evidence="1" id="KW-0723">Serine/threonine-protein kinase</keyword>
<dbReference type="Pfam" id="PF07714">
    <property type="entry name" value="PK_Tyr_Ser-Thr"/>
    <property type="match status" value="1"/>
</dbReference>
<dbReference type="Gene3D" id="1.10.510.10">
    <property type="entry name" value="Transferase(Phosphotransferase) domain 1"/>
    <property type="match status" value="1"/>
</dbReference>
<dbReference type="InterPro" id="IPR001245">
    <property type="entry name" value="Ser-Thr/Tyr_kinase_cat_dom"/>
</dbReference>
<keyword evidence="10" id="KW-1185">Reference proteome</keyword>
<evidence type="ECO:0000256" key="4">
    <source>
        <dbReference type="ARBA" id="ARBA00022777"/>
    </source>
</evidence>
<dbReference type="SMART" id="SM00220">
    <property type="entry name" value="S_TKc"/>
    <property type="match status" value="1"/>
</dbReference>
<dbReference type="EnsemblPlants" id="Kaladp0048s0774.1.v1.1">
    <property type="protein sequence ID" value="Kaladp0048s0774.1.v1.1"/>
    <property type="gene ID" value="Kaladp0048s0774.v1.1"/>
</dbReference>
<dbReference type="OMA" id="WSTTHHE"/>
<dbReference type="FunFam" id="3.30.200.20:FF:000268">
    <property type="entry name" value="probable receptor-like serine/threonine-protein kinase At5g57670"/>
    <property type="match status" value="1"/>
</dbReference>
<reference evidence="9" key="1">
    <citation type="submission" date="2021-01" db="UniProtKB">
        <authorList>
            <consortium name="EnsemblPlants"/>
        </authorList>
    </citation>
    <scope>IDENTIFICATION</scope>
</reference>